<protein>
    <recommendedName>
        <fullName evidence="5">Endonuclease/exonuclease/phosphatase domain-containing protein</fullName>
    </recommendedName>
</protein>
<evidence type="ECO:0000313" key="3">
    <source>
        <dbReference type="EMBL" id="CAK0817459.1"/>
    </source>
</evidence>
<feature type="non-terminal residue" evidence="3">
    <location>
        <position position="478"/>
    </location>
</feature>
<dbReference type="Gene3D" id="3.60.10.10">
    <property type="entry name" value="Endonuclease/exonuclease/phosphatase"/>
    <property type="match status" value="1"/>
</dbReference>
<organism evidence="3 4">
    <name type="scientific">Prorocentrum cordatum</name>
    <dbReference type="NCBI Taxonomy" id="2364126"/>
    <lineage>
        <taxon>Eukaryota</taxon>
        <taxon>Sar</taxon>
        <taxon>Alveolata</taxon>
        <taxon>Dinophyceae</taxon>
        <taxon>Prorocentrales</taxon>
        <taxon>Prorocentraceae</taxon>
        <taxon>Prorocentrum</taxon>
    </lineage>
</organism>
<reference evidence="3" key="1">
    <citation type="submission" date="2023-10" db="EMBL/GenBank/DDBJ databases">
        <authorList>
            <person name="Chen Y."/>
            <person name="Shah S."/>
            <person name="Dougan E. K."/>
            <person name="Thang M."/>
            <person name="Chan C."/>
        </authorList>
    </citation>
    <scope>NUCLEOTIDE SEQUENCE [LARGE SCALE GENOMIC DNA]</scope>
</reference>
<feature type="region of interest" description="Disordered" evidence="2">
    <location>
        <begin position="18"/>
        <end position="39"/>
    </location>
</feature>
<comment type="caution">
    <text evidence="3">The sequence shown here is derived from an EMBL/GenBank/DDBJ whole genome shotgun (WGS) entry which is preliminary data.</text>
</comment>
<dbReference type="EMBL" id="CAUYUJ010006469">
    <property type="protein sequence ID" value="CAK0817459.1"/>
    <property type="molecule type" value="Genomic_DNA"/>
</dbReference>
<keyword evidence="4" id="KW-1185">Reference proteome</keyword>
<dbReference type="SUPFAM" id="SSF56219">
    <property type="entry name" value="DNase I-like"/>
    <property type="match status" value="1"/>
</dbReference>
<evidence type="ECO:0008006" key="5">
    <source>
        <dbReference type="Google" id="ProtNLM"/>
    </source>
</evidence>
<evidence type="ECO:0000256" key="1">
    <source>
        <dbReference type="SAM" id="Coils"/>
    </source>
</evidence>
<dbReference type="Proteomes" id="UP001189429">
    <property type="component" value="Unassembled WGS sequence"/>
</dbReference>
<accession>A0ABN9RFT4</accession>
<keyword evidence="1" id="KW-0175">Coiled coil</keyword>
<evidence type="ECO:0000256" key="2">
    <source>
        <dbReference type="SAM" id="MobiDB-lite"/>
    </source>
</evidence>
<dbReference type="InterPro" id="IPR036691">
    <property type="entry name" value="Endo/exonu/phosph_ase_sf"/>
</dbReference>
<evidence type="ECO:0000313" key="4">
    <source>
        <dbReference type="Proteomes" id="UP001189429"/>
    </source>
</evidence>
<gene>
    <name evidence="3" type="ORF">PCOR1329_LOCUS20084</name>
</gene>
<name>A0ABN9RFT4_9DINO</name>
<proteinExistence type="predicted"/>
<feature type="coiled-coil region" evidence="1">
    <location>
        <begin position="96"/>
        <end position="130"/>
    </location>
</feature>
<sequence>MPSSPEARRLAEELDAMATFPSQEAGATGGSTSPPSKTARLAEDPLEAVANLRAVVDSTRGEMLGAVAKLHASVTQFSTTISANCDAITKRVEMRYAELQAEQKSTNNRVTTLERRVSQLQELLQCIKNEEPQTVVTDTSFNRMVDPCIIVARTKNVCSRGAVQEALADWLARAQLAPEDYDYQSDPAGKRFVFRVKGNATYAARKVGQAMGALRIGNGQWEHHACKDMLGAKCEIFVSTDKNPAMVKKELGLKQLRKAFQEVDGNLRLFSDKAKGELSANWKPLVRFTPKPGDEEPILEWCMPNMLALGLDKDLVPGRVLRVAIDFGDFAVIHYNVHNYQLGSVAKKKALDSIKHDLGVAEADPSALLVIISGDFNFACTPPRKEPEAEVDEQTLRYLQEWRSTQDCGWMEVLRRMVELEVPEPTHHYLPTRMLSYIDRQFISMPGWMLLQMSVEGKVVEYPDMLSKKGISDHAPIQ</sequence>